<keyword evidence="3" id="KW-1185">Reference proteome</keyword>
<dbReference type="EMBL" id="CAJFCW020000002">
    <property type="protein sequence ID" value="CAG9090143.1"/>
    <property type="molecule type" value="Genomic_DNA"/>
</dbReference>
<sequence length="285" mass="31945">MKLFAVVLLSLVALNAVQAGVDEDLRDSYIKFLGANNIKIDQAEAHRRLLAYKKESIDLANKYGIYDHIDELLSKTTELIIAASKAKVLFGSEYNKAVVAFHVLRNTLADHAHELEMIHVDFNNDLLASMAHDPTNNMGVKLLLAVNDEAKQLKYSLNYTAPVLRNIAANLVLEAYQVSIGKNITPVHELAQTISQRQRIDLEHPLSSGLRHYVESLQALFMKIYFGNSLDEYVGTPVLGKLMKTLRYAKYLQDDSILDGITGPALAIFESLVDNLMDLKKQIRH</sequence>
<evidence type="ECO:0000256" key="1">
    <source>
        <dbReference type="SAM" id="SignalP"/>
    </source>
</evidence>
<dbReference type="Proteomes" id="UP000614601">
    <property type="component" value="Unassembled WGS sequence"/>
</dbReference>
<gene>
    <name evidence="2" type="ORF">BOKJ2_LOCUS2881</name>
</gene>
<keyword evidence="1" id="KW-0732">Signal</keyword>
<protein>
    <submittedName>
        <fullName evidence="2">Uncharacterized protein</fullName>
    </submittedName>
</protein>
<reference evidence="2" key="1">
    <citation type="submission" date="2020-09" db="EMBL/GenBank/DDBJ databases">
        <authorList>
            <person name="Kikuchi T."/>
        </authorList>
    </citation>
    <scope>NUCLEOTIDE SEQUENCE</scope>
    <source>
        <strain evidence="2">SH1</strain>
    </source>
</reference>
<feature type="chain" id="PRO_5035681459" evidence="1">
    <location>
        <begin position="20"/>
        <end position="285"/>
    </location>
</feature>
<dbReference type="Proteomes" id="UP000783686">
    <property type="component" value="Unassembled WGS sequence"/>
</dbReference>
<feature type="signal peptide" evidence="1">
    <location>
        <begin position="1"/>
        <end position="19"/>
    </location>
</feature>
<evidence type="ECO:0000313" key="3">
    <source>
        <dbReference type="Proteomes" id="UP000614601"/>
    </source>
</evidence>
<evidence type="ECO:0000313" key="2">
    <source>
        <dbReference type="EMBL" id="CAD5209825.1"/>
    </source>
</evidence>
<dbReference type="AlphaFoldDB" id="A0A811K1Z1"/>
<dbReference type="EMBL" id="CAJFDH010000002">
    <property type="protein sequence ID" value="CAD5209825.1"/>
    <property type="molecule type" value="Genomic_DNA"/>
</dbReference>
<accession>A0A811K1Z1</accession>
<proteinExistence type="predicted"/>
<comment type="caution">
    <text evidence="2">The sequence shown here is derived from an EMBL/GenBank/DDBJ whole genome shotgun (WGS) entry which is preliminary data.</text>
</comment>
<name>A0A811K1Z1_9BILA</name>
<organism evidence="2 3">
    <name type="scientific">Bursaphelenchus okinawaensis</name>
    <dbReference type="NCBI Taxonomy" id="465554"/>
    <lineage>
        <taxon>Eukaryota</taxon>
        <taxon>Metazoa</taxon>
        <taxon>Ecdysozoa</taxon>
        <taxon>Nematoda</taxon>
        <taxon>Chromadorea</taxon>
        <taxon>Rhabditida</taxon>
        <taxon>Tylenchina</taxon>
        <taxon>Tylenchomorpha</taxon>
        <taxon>Aphelenchoidea</taxon>
        <taxon>Aphelenchoididae</taxon>
        <taxon>Bursaphelenchus</taxon>
    </lineage>
</organism>